<name>A0AAD8PZE4_9PEZI</name>
<evidence type="ECO:0000313" key="3">
    <source>
        <dbReference type="Proteomes" id="UP001230504"/>
    </source>
</evidence>
<evidence type="ECO:0000256" key="1">
    <source>
        <dbReference type="SAM" id="SignalP"/>
    </source>
</evidence>
<comment type="caution">
    <text evidence="2">The sequence shown here is derived from an EMBL/GenBank/DDBJ whole genome shotgun (WGS) entry which is preliminary data.</text>
</comment>
<keyword evidence="3" id="KW-1185">Reference proteome</keyword>
<evidence type="ECO:0000313" key="2">
    <source>
        <dbReference type="EMBL" id="KAK1590380.1"/>
    </source>
</evidence>
<dbReference type="EMBL" id="JAHLJV010000032">
    <property type="protein sequence ID" value="KAK1590380.1"/>
    <property type="molecule type" value="Genomic_DNA"/>
</dbReference>
<gene>
    <name evidence="2" type="ORF">LY79DRAFT_555165</name>
</gene>
<reference evidence="2" key="1">
    <citation type="submission" date="2021-06" db="EMBL/GenBank/DDBJ databases">
        <title>Comparative genomics, transcriptomics and evolutionary studies reveal genomic signatures of adaptation to plant cell wall in hemibiotrophic fungi.</title>
        <authorList>
            <consortium name="DOE Joint Genome Institute"/>
            <person name="Baroncelli R."/>
            <person name="Diaz J.F."/>
            <person name="Benocci T."/>
            <person name="Peng M."/>
            <person name="Battaglia E."/>
            <person name="Haridas S."/>
            <person name="Andreopoulos W."/>
            <person name="Labutti K."/>
            <person name="Pangilinan J."/>
            <person name="Floch G.L."/>
            <person name="Makela M.R."/>
            <person name="Henrissat B."/>
            <person name="Grigoriev I.V."/>
            <person name="Crouch J.A."/>
            <person name="De Vries R.P."/>
            <person name="Sukno S.A."/>
            <person name="Thon M.R."/>
        </authorList>
    </citation>
    <scope>NUCLEOTIDE SEQUENCE</scope>
    <source>
        <strain evidence="2">CBS 125086</strain>
    </source>
</reference>
<proteinExistence type="predicted"/>
<sequence length="72" mass="8174">MLLLLLLLLLLSSKGLQGYSHLLSLSSIPPHPHPSRIHFVLLLIPFSYHQKLHSTLHPILEEVDCLNSLHTH</sequence>
<dbReference type="Proteomes" id="UP001230504">
    <property type="component" value="Unassembled WGS sequence"/>
</dbReference>
<dbReference type="AlphaFoldDB" id="A0AAD8PZE4"/>
<dbReference type="RefSeq" id="XP_060413874.1">
    <property type="nucleotide sequence ID" value="XM_060557905.1"/>
</dbReference>
<protein>
    <recommendedName>
        <fullName evidence="4">Secreted protein</fullName>
    </recommendedName>
</protein>
<dbReference type="GeneID" id="85442145"/>
<feature type="signal peptide" evidence="1">
    <location>
        <begin position="1"/>
        <end position="18"/>
    </location>
</feature>
<keyword evidence="1" id="KW-0732">Signal</keyword>
<organism evidence="2 3">
    <name type="scientific">Colletotrichum navitas</name>
    <dbReference type="NCBI Taxonomy" id="681940"/>
    <lineage>
        <taxon>Eukaryota</taxon>
        <taxon>Fungi</taxon>
        <taxon>Dikarya</taxon>
        <taxon>Ascomycota</taxon>
        <taxon>Pezizomycotina</taxon>
        <taxon>Sordariomycetes</taxon>
        <taxon>Hypocreomycetidae</taxon>
        <taxon>Glomerellales</taxon>
        <taxon>Glomerellaceae</taxon>
        <taxon>Colletotrichum</taxon>
        <taxon>Colletotrichum graminicola species complex</taxon>
    </lineage>
</organism>
<accession>A0AAD8PZE4</accession>
<evidence type="ECO:0008006" key="4">
    <source>
        <dbReference type="Google" id="ProtNLM"/>
    </source>
</evidence>
<feature type="chain" id="PRO_5042009750" description="Secreted protein" evidence="1">
    <location>
        <begin position="19"/>
        <end position="72"/>
    </location>
</feature>